<gene>
    <name evidence="3" type="ORF">H9Q72_001680</name>
</gene>
<sequence length="355" mass="38736">MTLKETTKLFTPVEVGKVELQHRVVLAPLTRRRADETTAVPAPYAAEYYAQRASSGGLLISEGTFIAYEAGGMSRVPGLYSQDQIAAWKTITDAVHAKGGFIFCQLWALGRVANPKIVPHVWGAGSVPFDVKGTGSAEPPAKFTVMTESDIDRFVGHYRQAALNAVEAGFDGVEIHGANGYLIDQFLQTNSNNRTDSYGGTLENRFRFPLKVLNAVCEAIGPDRVGIRMSPFSRFQGPAISGIHSCIEPRIAGGSDSPDKILEENEDLAPIRKIVGSSEIKFIVAGGYTPDTAVMHAAQTDDLVAFGRFFIPNPDLPARIQNGWPLTKYDRSLFYTPDEHGYTDYPAYKSDASRL</sequence>
<dbReference type="Pfam" id="PF00724">
    <property type="entry name" value="Oxidored_FMN"/>
    <property type="match status" value="1"/>
</dbReference>
<dbReference type="Proteomes" id="UP000750502">
    <property type="component" value="Unassembled WGS sequence"/>
</dbReference>
<evidence type="ECO:0000256" key="1">
    <source>
        <dbReference type="ARBA" id="ARBA00022630"/>
    </source>
</evidence>
<dbReference type="SUPFAM" id="SSF51395">
    <property type="entry name" value="FMN-linked oxidoreductases"/>
    <property type="match status" value="1"/>
</dbReference>
<reference evidence="3" key="2">
    <citation type="submission" date="2020-10" db="EMBL/GenBank/DDBJ databases">
        <authorList>
            <person name="Peck L.D."/>
            <person name="Nowell R.W."/>
            <person name="Flood J."/>
            <person name="Ryan M.J."/>
            <person name="Barraclough T.G."/>
        </authorList>
    </citation>
    <scope>NUCLEOTIDE SEQUENCE</scope>
    <source>
        <strain evidence="3">IMI 127659i</strain>
    </source>
</reference>
<dbReference type="InterPro" id="IPR001155">
    <property type="entry name" value="OxRdtase_FMN_N"/>
</dbReference>
<dbReference type="GO" id="GO:0010181">
    <property type="term" value="F:FMN binding"/>
    <property type="evidence" value="ECO:0007669"/>
    <property type="project" value="InterPro"/>
</dbReference>
<evidence type="ECO:0000259" key="2">
    <source>
        <dbReference type="Pfam" id="PF00724"/>
    </source>
</evidence>
<dbReference type="AlphaFoldDB" id="A0A9P7LBC9"/>
<dbReference type="PANTHER" id="PTHR22893">
    <property type="entry name" value="NADH OXIDOREDUCTASE-RELATED"/>
    <property type="match status" value="1"/>
</dbReference>
<dbReference type="OrthoDB" id="276546at2759"/>
<evidence type="ECO:0000313" key="4">
    <source>
        <dbReference type="Proteomes" id="UP000750502"/>
    </source>
</evidence>
<dbReference type="Gene3D" id="3.20.20.70">
    <property type="entry name" value="Aldolase class I"/>
    <property type="match status" value="1"/>
</dbReference>
<accession>A0A9P7LBC9</accession>
<protein>
    <recommendedName>
        <fullName evidence="2">NADH:flavin oxidoreductase/NADH oxidase N-terminal domain-containing protein</fullName>
    </recommendedName>
</protein>
<reference evidence="3" key="1">
    <citation type="journal article" date="2020" name="bioRxiv">
        <title>Historical genomics reveals the evolutionary mechanisms behind multiple outbreaks of the host-specific coffee wilt pathogen Fusarium xylarioides.</title>
        <authorList>
            <person name="Peck D."/>
            <person name="Nowell R.W."/>
            <person name="Flood J."/>
            <person name="Ryan M.J."/>
            <person name="Barraclough T.G."/>
        </authorList>
    </citation>
    <scope>NUCLEOTIDE SEQUENCE</scope>
    <source>
        <strain evidence="3">IMI 127659i</strain>
    </source>
</reference>
<dbReference type="CDD" id="cd02933">
    <property type="entry name" value="OYE_like_FMN"/>
    <property type="match status" value="1"/>
</dbReference>
<evidence type="ECO:0000313" key="3">
    <source>
        <dbReference type="EMBL" id="KAG5771946.1"/>
    </source>
</evidence>
<dbReference type="PANTHER" id="PTHR22893:SF91">
    <property type="entry name" value="NADPH DEHYDROGENASE 2-RELATED"/>
    <property type="match status" value="1"/>
</dbReference>
<keyword evidence="1" id="KW-0285">Flavoprotein</keyword>
<keyword evidence="4" id="KW-1185">Reference proteome</keyword>
<proteinExistence type="predicted"/>
<comment type="caution">
    <text evidence="3">The sequence shown here is derived from an EMBL/GenBank/DDBJ whole genome shotgun (WGS) entry which is preliminary data.</text>
</comment>
<dbReference type="EMBL" id="JADFTT010000030">
    <property type="protein sequence ID" value="KAG5771946.1"/>
    <property type="molecule type" value="Genomic_DNA"/>
</dbReference>
<dbReference type="InterPro" id="IPR045247">
    <property type="entry name" value="Oye-like"/>
</dbReference>
<dbReference type="InterPro" id="IPR013785">
    <property type="entry name" value="Aldolase_TIM"/>
</dbReference>
<organism evidence="3 4">
    <name type="scientific">Fusarium xylarioides</name>
    <dbReference type="NCBI Taxonomy" id="221167"/>
    <lineage>
        <taxon>Eukaryota</taxon>
        <taxon>Fungi</taxon>
        <taxon>Dikarya</taxon>
        <taxon>Ascomycota</taxon>
        <taxon>Pezizomycotina</taxon>
        <taxon>Sordariomycetes</taxon>
        <taxon>Hypocreomycetidae</taxon>
        <taxon>Hypocreales</taxon>
        <taxon>Nectriaceae</taxon>
        <taxon>Fusarium</taxon>
        <taxon>Fusarium fujikuroi species complex</taxon>
    </lineage>
</organism>
<name>A0A9P7LBC9_9HYPO</name>
<dbReference type="GO" id="GO:0016491">
    <property type="term" value="F:oxidoreductase activity"/>
    <property type="evidence" value="ECO:0007669"/>
    <property type="project" value="InterPro"/>
</dbReference>
<feature type="domain" description="NADH:flavin oxidoreductase/NADH oxidase N-terminal" evidence="2">
    <location>
        <begin position="8"/>
        <end position="236"/>
    </location>
</feature>